<feature type="transmembrane region" description="Helical" evidence="1">
    <location>
        <begin position="95"/>
        <end position="112"/>
    </location>
</feature>
<evidence type="ECO:0000256" key="1">
    <source>
        <dbReference type="SAM" id="Phobius"/>
    </source>
</evidence>
<evidence type="ECO:0000313" key="2">
    <source>
        <dbReference type="EMBL" id="OGD62354.1"/>
    </source>
</evidence>
<reference evidence="2 3" key="1">
    <citation type="journal article" date="2016" name="Nat. Commun.">
        <title>Thousands of microbial genomes shed light on interconnected biogeochemical processes in an aquifer system.</title>
        <authorList>
            <person name="Anantharaman K."/>
            <person name="Brown C.T."/>
            <person name="Hug L.A."/>
            <person name="Sharon I."/>
            <person name="Castelle C.J."/>
            <person name="Probst A.J."/>
            <person name="Thomas B.C."/>
            <person name="Singh A."/>
            <person name="Wilkins M.J."/>
            <person name="Karaoz U."/>
            <person name="Brodie E.L."/>
            <person name="Williams K.H."/>
            <person name="Hubbard S.S."/>
            <person name="Banfield J.F."/>
        </authorList>
    </citation>
    <scope>NUCLEOTIDE SEQUENCE [LARGE SCALE GENOMIC DNA]</scope>
</reference>
<protein>
    <submittedName>
        <fullName evidence="2">Uncharacterized protein</fullName>
    </submittedName>
</protein>
<feature type="transmembrane region" description="Helical" evidence="1">
    <location>
        <begin position="47"/>
        <end position="67"/>
    </location>
</feature>
<accession>A0A1F5E506</accession>
<evidence type="ECO:0000313" key="3">
    <source>
        <dbReference type="Proteomes" id="UP000177006"/>
    </source>
</evidence>
<keyword evidence="1" id="KW-0472">Membrane</keyword>
<name>A0A1F5E506_9BACT</name>
<keyword evidence="1" id="KW-1133">Transmembrane helix</keyword>
<keyword evidence="1" id="KW-0812">Transmembrane</keyword>
<dbReference type="AlphaFoldDB" id="A0A1F5E506"/>
<dbReference type="EMBL" id="MEZK01000022">
    <property type="protein sequence ID" value="OGD62354.1"/>
    <property type="molecule type" value="Genomic_DNA"/>
</dbReference>
<gene>
    <name evidence="2" type="ORF">A2160_03855</name>
</gene>
<comment type="caution">
    <text evidence="2">The sequence shown here is derived from an EMBL/GenBank/DDBJ whole genome shotgun (WGS) entry which is preliminary data.</text>
</comment>
<proteinExistence type="predicted"/>
<organism evidence="2 3">
    <name type="scientific">Candidatus Beckwithbacteria bacterium RBG_13_42_9</name>
    <dbReference type="NCBI Taxonomy" id="1797457"/>
    <lineage>
        <taxon>Bacteria</taxon>
        <taxon>Candidatus Beckwithiibacteriota</taxon>
    </lineage>
</organism>
<feature type="transmembrane region" description="Helical" evidence="1">
    <location>
        <begin position="74"/>
        <end position="89"/>
    </location>
</feature>
<sequence>MKKIKATKRRQKNFFLTLLLILIFWSITGGMIGFVEPDLVKDLIIPNSYLVFFGPLFLSFFLTLSVIFANSRRGLLMALGIIIFLVLRLHELGNLLNLFLIFGLITAVDYYFTQKH</sequence>
<dbReference type="Proteomes" id="UP000177006">
    <property type="component" value="Unassembled WGS sequence"/>
</dbReference>